<feature type="region of interest" description="Disordered" evidence="1">
    <location>
        <begin position="60"/>
        <end position="117"/>
    </location>
</feature>
<keyword evidence="2" id="KW-0812">Transmembrane</keyword>
<evidence type="ECO:0008006" key="5">
    <source>
        <dbReference type="Google" id="ProtNLM"/>
    </source>
</evidence>
<proteinExistence type="predicted"/>
<dbReference type="EMBL" id="JBHMCG010000118">
    <property type="protein sequence ID" value="MFB9576047.1"/>
    <property type="molecule type" value="Genomic_DNA"/>
</dbReference>
<feature type="transmembrane region" description="Helical" evidence="2">
    <location>
        <begin position="6"/>
        <end position="26"/>
    </location>
</feature>
<keyword evidence="4" id="KW-1185">Reference proteome</keyword>
<gene>
    <name evidence="3" type="ORF">ACFFTL_28105</name>
</gene>
<protein>
    <recommendedName>
        <fullName evidence="5">Secreted protein</fullName>
    </recommendedName>
</protein>
<keyword evidence="2" id="KW-1133">Transmembrane helix</keyword>
<name>A0ABV5RE23_9ACTN</name>
<sequence length="117" mass="12962">MDVSLPLLAVIGGLAAIMGFFTWLAFHVRRRGTAGAAITAALASYDEAFRVTAHEAHHEIRAQAERKAPILSPSDHWRRSPDEGSRPGAGNRRPRRARPRRGLRGLGRRVGRPNPRR</sequence>
<evidence type="ECO:0000313" key="4">
    <source>
        <dbReference type="Proteomes" id="UP001589710"/>
    </source>
</evidence>
<dbReference type="RefSeq" id="WP_345511243.1">
    <property type="nucleotide sequence ID" value="NZ_BAAAXD010000011.1"/>
</dbReference>
<evidence type="ECO:0000256" key="1">
    <source>
        <dbReference type="SAM" id="MobiDB-lite"/>
    </source>
</evidence>
<feature type="compositionally biased region" description="Basic and acidic residues" evidence="1">
    <location>
        <begin position="75"/>
        <end position="85"/>
    </location>
</feature>
<accession>A0ABV5RE23</accession>
<reference evidence="3 4" key="1">
    <citation type="submission" date="2024-09" db="EMBL/GenBank/DDBJ databases">
        <authorList>
            <person name="Sun Q."/>
            <person name="Mori K."/>
        </authorList>
    </citation>
    <scope>NUCLEOTIDE SEQUENCE [LARGE SCALE GENOMIC DNA]</scope>
    <source>
        <strain evidence="3 4">JCM 3331</strain>
    </source>
</reference>
<feature type="compositionally biased region" description="Basic residues" evidence="1">
    <location>
        <begin position="92"/>
        <end position="117"/>
    </location>
</feature>
<organism evidence="3 4">
    <name type="scientific">Streptomyces yanii</name>
    <dbReference type="NCBI Taxonomy" id="78510"/>
    <lineage>
        <taxon>Bacteria</taxon>
        <taxon>Bacillati</taxon>
        <taxon>Actinomycetota</taxon>
        <taxon>Actinomycetes</taxon>
        <taxon>Kitasatosporales</taxon>
        <taxon>Streptomycetaceae</taxon>
        <taxon>Streptomyces</taxon>
    </lineage>
</organism>
<evidence type="ECO:0000313" key="3">
    <source>
        <dbReference type="EMBL" id="MFB9576047.1"/>
    </source>
</evidence>
<dbReference type="Proteomes" id="UP001589710">
    <property type="component" value="Unassembled WGS sequence"/>
</dbReference>
<evidence type="ECO:0000256" key="2">
    <source>
        <dbReference type="SAM" id="Phobius"/>
    </source>
</evidence>
<keyword evidence="2" id="KW-0472">Membrane</keyword>
<comment type="caution">
    <text evidence="3">The sequence shown here is derived from an EMBL/GenBank/DDBJ whole genome shotgun (WGS) entry which is preliminary data.</text>
</comment>